<dbReference type="Proteomes" id="UP000528457">
    <property type="component" value="Unassembled WGS sequence"/>
</dbReference>
<dbReference type="CDD" id="cd00730">
    <property type="entry name" value="rubredoxin"/>
    <property type="match status" value="2"/>
</dbReference>
<evidence type="ECO:0000256" key="12">
    <source>
        <dbReference type="ARBA" id="ARBA00022827"/>
    </source>
</evidence>
<keyword evidence="13" id="KW-0249">Electron transport</keyword>
<dbReference type="PRINTS" id="PR00368">
    <property type="entry name" value="FADPNR"/>
</dbReference>
<keyword evidence="19" id="KW-1185">Reference proteome</keyword>
<comment type="cofactor">
    <cofactor evidence="2">
        <name>FAD</name>
        <dbReference type="ChEBI" id="CHEBI:57692"/>
    </cofactor>
</comment>
<evidence type="ECO:0000256" key="1">
    <source>
        <dbReference type="ARBA" id="ARBA00001965"/>
    </source>
</evidence>
<dbReference type="FunCoup" id="A0A7X0JV89">
    <property type="interactions" value="99"/>
</dbReference>
<reference evidence="18 19" key="1">
    <citation type="submission" date="2020-08" db="EMBL/GenBank/DDBJ databases">
        <title>Genomic Encyclopedia of Type Strains, Phase IV (KMG-IV): sequencing the most valuable type-strain genomes for metagenomic binning, comparative biology and taxonomic classification.</title>
        <authorList>
            <person name="Goeker M."/>
        </authorList>
    </citation>
    <scope>NUCLEOTIDE SEQUENCE [LARGE SCALE GENOMIC DNA]</scope>
    <source>
        <strain evidence="18 19">DSM 22368</strain>
    </source>
</reference>
<dbReference type="EC" id="1.18.1.1" evidence="18"/>
<dbReference type="SUPFAM" id="SSF57802">
    <property type="entry name" value="Rubredoxin-like"/>
    <property type="match status" value="2"/>
</dbReference>
<dbReference type="Pfam" id="PF00301">
    <property type="entry name" value="Rubredoxin"/>
    <property type="match status" value="2"/>
</dbReference>
<proteinExistence type="inferred from homology"/>
<dbReference type="PANTHER" id="PTHR43429:SF3">
    <property type="entry name" value="NITRITE REDUCTASE [NAD(P)H]"/>
    <property type="match status" value="1"/>
</dbReference>
<evidence type="ECO:0000256" key="5">
    <source>
        <dbReference type="ARBA" id="ARBA00004933"/>
    </source>
</evidence>
<dbReference type="GO" id="GO:0015044">
    <property type="term" value="F:rubredoxin-NAD+ reductase activity"/>
    <property type="evidence" value="ECO:0007669"/>
    <property type="project" value="UniProtKB-EC"/>
</dbReference>
<keyword evidence="11" id="KW-0479">Metal-binding</keyword>
<evidence type="ECO:0000259" key="17">
    <source>
        <dbReference type="PROSITE" id="PS50903"/>
    </source>
</evidence>
<feature type="domain" description="Rubredoxin-like" evidence="17">
    <location>
        <begin position="112"/>
        <end position="163"/>
    </location>
</feature>
<evidence type="ECO:0000256" key="8">
    <source>
        <dbReference type="ARBA" id="ARBA00022448"/>
    </source>
</evidence>
<dbReference type="PRINTS" id="PR00411">
    <property type="entry name" value="PNDRDTASEI"/>
</dbReference>
<evidence type="ECO:0000256" key="16">
    <source>
        <dbReference type="ARBA" id="ARBA00023027"/>
    </source>
</evidence>
<dbReference type="GO" id="GO:0005506">
    <property type="term" value="F:iron ion binding"/>
    <property type="evidence" value="ECO:0007669"/>
    <property type="project" value="InterPro"/>
</dbReference>
<dbReference type="InterPro" id="IPR036188">
    <property type="entry name" value="FAD/NAD-bd_sf"/>
</dbReference>
<dbReference type="InterPro" id="IPR024935">
    <property type="entry name" value="Rubredoxin_dom"/>
</dbReference>
<evidence type="ECO:0000256" key="11">
    <source>
        <dbReference type="ARBA" id="ARBA00022723"/>
    </source>
</evidence>
<organism evidence="18 19">
    <name type="scientific">Pseudoteredinibacter isoporae</name>
    <dbReference type="NCBI Taxonomy" id="570281"/>
    <lineage>
        <taxon>Bacteria</taxon>
        <taxon>Pseudomonadati</taxon>
        <taxon>Pseudomonadota</taxon>
        <taxon>Gammaproteobacteria</taxon>
        <taxon>Cellvibrionales</taxon>
        <taxon>Cellvibrionaceae</taxon>
        <taxon>Pseudoteredinibacter</taxon>
    </lineage>
</organism>
<keyword evidence="9" id="KW-0963">Cytoplasm</keyword>
<dbReference type="Gene3D" id="3.30.390.120">
    <property type="match status" value="1"/>
</dbReference>
<evidence type="ECO:0000313" key="18">
    <source>
        <dbReference type="EMBL" id="MBB6522026.1"/>
    </source>
</evidence>
<evidence type="ECO:0000256" key="14">
    <source>
        <dbReference type="ARBA" id="ARBA00023002"/>
    </source>
</evidence>
<dbReference type="PRINTS" id="PR00163">
    <property type="entry name" value="RUBREDOXIN"/>
</dbReference>
<keyword evidence="15" id="KW-0408">Iron</keyword>
<evidence type="ECO:0000256" key="15">
    <source>
        <dbReference type="ARBA" id="ARBA00023004"/>
    </source>
</evidence>
<dbReference type="Gene3D" id="3.50.50.60">
    <property type="entry name" value="FAD/NAD(P)-binding domain"/>
    <property type="match status" value="2"/>
</dbReference>
<dbReference type="InterPro" id="IPR024934">
    <property type="entry name" value="Rubredoxin-like_dom"/>
</dbReference>
<dbReference type="InterPro" id="IPR018527">
    <property type="entry name" value="Rubredoxin_Fe_BS"/>
</dbReference>
<comment type="similarity">
    <text evidence="6">Belongs to the rubredoxin family.</text>
</comment>
<comment type="subcellular location">
    <subcellularLocation>
        <location evidence="4">Cytoplasm</location>
    </subcellularLocation>
</comment>
<comment type="cofactor">
    <cofactor evidence="1">
        <name>Fe(3+)</name>
        <dbReference type="ChEBI" id="CHEBI:29034"/>
    </cofactor>
</comment>
<evidence type="ECO:0000256" key="4">
    <source>
        <dbReference type="ARBA" id="ARBA00004496"/>
    </source>
</evidence>
<keyword evidence="8" id="KW-0813">Transport</keyword>
<dbReference type="Pfam" id="PF07992">
    <property type="entry name" value="Pyr_redox_2"/>
    <property type="match status" value="1"/>
</dbReference>
<comment type="similarity">
    <text evidence="7">Belongs to the FAD-dependent oxidoreductase family.</text>
</comment>
<dbReference type="Gene3D" id="2.20.28.10">
    <property type="match status" value="2"/>
</dbReference>
<dbReference type="PANTHER" id="PTHR43429">
    <property type="entry name" value="PYRIDINE NUCLEOTIDE-DISULFIDE OXIDOREDUCTASE DOMAIN-CONTAINING"/>
    <property type="match status" value="1"/>
</dbReference>
<dbReference type="EMBL" id="JACHHT010000002">
    <property type="protein sequence ID" value="MBB6522026.1"/>
    <property type="molecule type" value="Genomic_DNA"/>
</dbReference>
<comment type="pathway">
    <text evidence="5">Hydrocarbon metabolism; alkane degradation.</text>
</comment>
<protein>
    <submittedName>
        <fullName evidence="18">Rubredoxin-NAD+ reductase</fullName>
        <ecNumber evidence="18">1.18.1.1</ecNumber>
    </submittedName>
</protein>
<dbReference type="RefSeq" id="WP_166846946.1">
    <property type="nucleotide sequence ID" value="NZ_JAAONY010000002.1"/>
</dbReference>
<dbReference type="AlphaFoldDB" id="A0A7X0JV89"/>
<evidence type="ECO:0000256" key="7">
    <source>
        <dbReference type="ARBA" id="ARBA00006442"/>
    </source>
</evidence>
<comment type="caution">
    <text evidence="18">The sequence shown here is derived from an EMBL/GenBank/DDBJ whole genome shotgun (WGS) entry which is preliminary data.</text>
</comment>
<comment type="function">
    <text evidence="3">Involved in the hydrocarbon hydroxylating system, which transfers electrons from NADH to rubredoxin reductase and then through rubredoxin to alkane 1 monooxygenase.</text>
</comment>
<dbReference type="SUPFAM" id="SSF51905">
    <property type="entry name" value="FAD/NAD(P)-binding domain"/>
    <property type="match status" value="2"/>
</dbReference>
<accession>A0A7X0JV89</accession>
<sequence length="575" mass="61838">MSECQQCYECGWVYYPEFGWAADGIAANTPFSQLAEGWSCPDCGAEKSRFNSANPEALGQSHNQFAGMHSNSQTLGAKVAAADVSAAAMFGPAESAPKVSESDQETSQNQGFRVWECIVCGWVYDEAKGWPQDGIAPGTRWEDIPDDWVCPECGVGKDDFEMQLVEGAGAGAEESRKTTIETADYDIDYGRQPLVIIGTGLAAYQLAREWRQSDQKTPLIMISRDDGAFYSKPLLSTGFSKGKTASDLQSKSAEQMAAELLADIRIFSSVDAIDTENRRLSINGQPLNYGKLVLALGAQCIQAPMQGNALDRVYQVNDLIDYQRFRTALAGLGQQAKVLIIGGGLIGSEYANDLAASGYDVEAVEAMDRVLGTLLPPEASHAVQQGLSDLGVKHHFNTVAETIDRDAQGLKVTLSNGDTVRCDLILSAIGVRANIQLAEQAGLKVERGILVDRQLQSSAPDVYALGDCAQVEGHLLYYIEPLSICAKVLANNLAGGEVQSVNYGVMPVTIKTPACPTVVCPPPRDLSGQWKIMGEGINVKAEYHDEDGQLRGFALTGAATELKAQLSKKMPDLMS</sequence>
<dbReference type="FunFam" id="2.20.28.10:FF:000001">
    <property type="entry name" value="Rubredoxin"/>
    <property type="match status" value="1"/>
</dbReference>
<evidence type="ECO:0000256" key="13">
    <source>
        <dbReference type="ARBA" id="ARBA00022982"/>
    </source>
</evidence>
<dbReference type="InterPro" id="IPR023753">
    <property type="entry name" value="FAD/NAD-binding_dom"/>
</dbReference>
<evidence type="ECO:0000256" key="6">
    <source>
        <dbReference type="ARBA" id="ARBA00005337"/>
    </source>
</evidence>
<dbReference type="Pfam" id="PF18113">
    <property type="entry name" value="Rbx_binding"/>
    <property type="match status" value="1"/>
</dbReference>
<dbReference type="InterPro" id="IPR041364">
    <property type="entry name" value="Rbx-bd"/>
</dbReference>
<dbReference type="PROSITE" id="PS50903">
    <property type="entry name" value="RUBREDOXIN_LIKE"/>
    <property type="match status" value="2"/>
</dbReference>
<dbReference type="InParanoid" id="A0A7X0JV89"/>
<keyword evidence="14 18" id="KW-0560">Oxidoreductase</keyword>
<dbReference type="PROSITE" id="PS00202">
    <property type="entry name" value="RUBREDOXIN"/>
    <property type="match status" value="2"/>
</dbReference>
<gene>
    <name evidence="18" type="ORF">HNR48_002311</name>
</gene>
<evidence type="ECO:0000256" key="3">
    <source>
        <dbReference type="ARBA" id="ARBA00002792"/>
    </source>
</evidence>
<name>A0A7X0JV89_9GAMM</name>
<feature type="domain" description="Rubredoxin-like" evidence="17">
    <location>
        <begin position="2"/>
        <end position="53"/>
    </location>
</feature>
<evidence type="ECO:0000256" key="10">
    <source>
        <dbReference type="ARBA" id="ARBA00022630"/>
    </source>
</evidence>
<keyword evidence="10" id="KW-0285">Flavoprotein</keyword>
<evidence type="ECO:0000256" key="2">
    <source>
        <dbReference type="ARBA" id="ARBA00001974"/>
    </source>
</evidence>
<dbReference type="InterPro" id="IPR050260">
    <property type="entry name" value="FAD-bd_OxRdtase"/>
</dbReference>
<evidence type="ECO:0000313" key="19">
    <source>
        <dbReference type="Proteomes" id="UP000528457"/>
    </source>
</evidence>
<keyword evidence="16" id="KW-0520">NAD</keyword>
<keyword evidence="12" id="KW-0274">FAD</keyword>
<dbReference type="GO" id="GO:0005737">
    <property type="term" value="C:cytoplasm"/>
    <property type="evidence" value="ECO:0007669"/>
    <property type="project" value="UniProtKB-SubCell"/>
</dbReference>
<evidence type="ECO:0000256" key="9">
    <source>
        <dbReference type="ARBA" id="ARBA00022490"/>
    </source>
</evidence>